<evidence type="ECO:0000256" key="7">
    <source>
        <dbReference type="HAMAP-Rule" id="MF_01215"/>
    </source>
</evidence>
<dbReference type="SMART" id="SM00934">
    <property type="entry name" value="OMPdecase"/>
    <property type="match status" value="1"/>
</dbReference>
<evidence type="ECO:0000256" key="3">
    <source>
        <dbReference type="ARBA" id="ARBA00022793"/>
    </source>
</evidence>
<dbReference type="InterPro" id="IPR001754">
    <property type="entry name" value="OMPdeCOase_dom"/>
</dbReference>
<protein>
    <recommendedName>
        <fullName evidence="7">Orotidine 5'-phosphate decarboxylase</fullName>
        <ecNumber evidence="7">4.1.1.23</ecNumber>
    </recommendedName>
    <alternativeName>
        <fullName evidence="7">OMP decarboxylase</fullName>
        <shortName evidence="7">OMPDCase</shortName>
        <shortName evidence="7">OMPdecase</shortName>
    </alternativeName>
</protein>
<dbReference type="SUPFAM" id="SSF51366">
    <property type="entry name" value="Ribulose-phoshate binding barrel"/>
    <property type="match status" value="1"/>
</dbReference>
<dbReference type="HAMAP" id="MF_01215">
    <property type="entry name" value="OMPdecase_type2"/>
    <property type="match status" value="1"/>
</dbReference>
<name>A0AB38YIA9_9GAMM</name>
<reference evidence="9" key="1">
    <citation type="submission" date="2022-07" db="EMBL/GenBank/DDBJ databases">
        <title>Complete genome sequence of Salinispirillum sp. LH10-3-1 capable of multiple carbohydrate inversion isolated from a soda lake.</title>
        <authorList>
            <person name="Liu J."/>
            <person name="Zhai Y."/>
            <person name="Zhang H."/>
            <person name="Yang H."/>
            <person name="Qu J."/>
            <person name="Li J."/>
        </authorList>
    </citation>
    <scope>NUCLEOTIDE SEQUENCE</scope>
    <source>
        <strain evidence="9">LH 10-3-1</strain>
    </source>
</reference>
<dbReference type="PROSITE" id="PS00156">
    <property type="entry name" value="OMPDECASE"/>
    <property type="match status" value="1"/>
</dbReference>
<dbReference type="Pfam" id="PF00215">
    <property type="entry name" value="OMPdecase"/>
    <property type="match status" value="1"/>
</dbReference>
<dbReference type="GO" id="GO:0004590">
    <property type="term" value="F:orotidine-5'-phosphate decarboxylase activity"/>
    <property type="evidence" value="ECO:0007669"/>
    <property type="project" value="UniProtKB-UniRule"/>
</dbReference>
<dbReference type="PANTHER" id="PTHR43375">
    <property type="entry name" value="OROTIDINE 5'-PHOSPHATE DECARBOXYLASE"/>
    <property type="match status" value="1"/>
</dbReference>
<dbReference type="InterPro" id="IPR018089">
    <property type="entry name" value="OMPdecase_AS"/>
</dbReference>
<evidence type="ECO:0000256" key="6">
    <source>
        <dbReference type="ARBA" id="ARBA00049157"/>
    </source>
</evidence>
<keyword evidence="3 7" id="KW-0210">Decarboxylase</keyword>
<keyword evidence="4 7" id="KW-0665">Pyrimidine biosynthesis</keyword>
<dbReference type="GO" id="GO:0006207">
    <property type="term" value="P:'de novo' pyrimidine nucleobase biosynthetic process"/>
    <property type="evidence" value="ECO:0007669"/>
    <property type="project" value="InterPro"/>
</dbReference>
<dbReference type="EMBL" id="CP101717">
    <property type="protein sequence ID" value="WLD58945.1"/>
    <property type="molecule type" value="Genomic_DNA"/>
</dbReference>
<proteinExistence type="inferred from homology"/>
<dbReference type="CDD" id="cd04725">
    <property type="entry name" value="OMP_decarboxylase_like"/>
    <property type="match status" value="1"/>
</dbReference>
<comment type="pathway">
    <text evidence="1 7">Pyrimidine metabolism; UMP biosynthesis via de novo pathway; UMP from orotate: step 2/2.</text>
</comment>
<comment type="similarity">
    <text evidence="2 7">Belongs to the OMP decarboxylase family. Type 2 subfamily.</text>
</comment>
<dbReference type="InterPro" id="IPR011995">
    <property type="entry name" value="OMPdecase_type-2"/>
</dbReference>
<dbReference type="GO" id="GO:0044205">
    <property type="term" value="P:'de novo' UMP biosynthetic process"/>
    <property type="evidence" value="ECO:0007669"/>
    <property type="project" value="UniProtKB-UniRule"/>
</dbReference>
<dbReference type="InterPro" id="IPR013785">
    <property type="entry name" value="Aldolase_TIM"/>
</dbReference>
<dbReference type="RefSeq" id="WP_304996233.1">
    <property type="nucleotide sequence ID" value="NZ_CP101717.1"/>
</dbReference>
<dbReference type="Gene3D" id="3.20.20.70">
    <property type="entry name" value="Aldolase class I"/>
    <property type="match status" value="1"/>
</dbReference>
<accession>A0AB38YIA9</accession>
<dbReference type="InterPro" id="IPR011060">
    <property type="entry name" value="RibuloseP-bd_barrel"/>
</dbReference>
<evidence type="ECO:0000259" key="8">
    <source>
        <dbReference type="SMART" id="SM00934"/>
    </source>
</evidence>
<dbReference type="EC" id="4.1.1.23" evidence="7"/>
<dbReference type="PANTHER" id="PTHR43375:SF1">
    <property type="entry name" value="OROTIDINE 5'-PHOSPHATE DECARBOXYLASE"/>
    <property type="match status" value="1"/>
</dbReference>
<feature type="domain" description="Orotidine 5'-phosphate decarboxylase" evidence="8">
    <location>
        <begin position="17"/>
        <end position="256"/>
    </location>
</feature>
<gene>
    <name evidence="7 9" type="primary">pyrF</name>
    <name evidence="9" type="ORF">NFC81_03935</name>
</gene>
<evidence type="ECO:0000256" key="4">
    <source>
        <dbReference type="ARBA" id="ARBA00022975"/>
    </source>
</evidence>
<evidence type="ECO:0000313" key="9">
    <source>
        <dbReference type="EMBL" id="WLD58945.1"/>
    </source>
</evidence>
<evidence type="ECO:0000256" key="1">
    <source>
        <dbReference type="ARBA" id="ARBA00004861"/>
    </source>
</evidence>
<feature type="active site" description="Proton donor" evidence="7">
    <location>
        <position position="95"/>
    </location>
</feature>
<dbReference type="NCBIfam" id="TIGR02127">
    <property type="entry name" value="pyrF_sub2"/>
    <property type="match status" value="1"/>
</dbReference>
<keyword evidence="5 7" id="KW-0456">Lyase</keyword>
<dbReference type="AlphaFoldDB" id="A0AB38YIA9"/>
<sequence>MTFYSKLQARWQSTDSLICVGLDPQPELFPAAIASEPKAIFAFNKAIIDATHDLVCAYKPQIAHYAAVGAEDQLQSTMDYLRTEYPDIPIILDSKRGDIGSTATMYAREAFERYQADAVTVNPYMGWDTIEPFARYTDKGVIVLCRTSNDSAVELQNLTLASGKTLFARVAEQATKKWNPHGNLALVVGATAPAELAEVRALIGDMAILVPGLGAQGGDTEAVMKAGLNSQGTGLIINSSRGILYASQGPDFAEAARQETLRMRDLANRFRP</sequence>
<organism evidence="9">
    <name type="scientific">Salinispirillum sp. LH 10-3-1</name>
    <dbReference type="NCBI Taxonomy" id="2952525"/>
    <lineage>
        <taxon>Bacteria</taxon>
        <taxon>Pseudomonadati</taxon>
        <taxon>Pseudomonadota</taxon>
        <taxon>Gammaproteobacteria</taxon>
        <taxon>Oceanospirillales</taxon>
        <taxon>Saccharospirillaceae</taxon>
        <taxon>Salinispirillum</taxon>
    </lineage>
</organism>
<evidence type="ECO:0000256" key="2">
    <source>
        <dbReference type="ARBA" id="ARBA00008847"/>
    </source>
</evidence>
<evidence type="ECO:0000256" key="5">
    <source>
        <dbReference type="ARBA" id="ARBA00023239"/>
    </source>
</evidence>
<comment type="catalytic activity">
    <reaction evidence="6 7">
        <text>orotidine 5'-phosphate + H(+) = UMP + CO2</text>
        <dbReference type="Rhea" id="RHEA:11596"/>
        <dbReference type="ChEBI" id="CHEBI:15378"/>
        <dbReference type="ChEBI" id="CHEBI:16526"/>
        <dbReference type="ChEBI" id="CHEBI:57538"/>
        <dbReference type="ChEBI" id="CHEBI:57865"/>
        <dbReference type="EC" id="4.1.1.23"/>
    </reaction>
</comment>